<sequence length="486" mass="52536">MGSLPRCSTHRIQYKAWIRLVNLPFEIWTVARVAALISGFGRFIKADDETKAMTNFPAFRCQIALDSIYNIPQNLSVIIGEELFPVMVHLERWERTVEGGAAAPPAPPRNGGGNGEEGADDQNQPQHEDFGEVHDQEEDDMAEAPGELEDVDPPPQTHRALRGTPGTRTSTAHQTRLAATLRATRGQRCWVPTGRRGTDLEAVGALGSRPAKSRLNLVRGQSTTWPPSLERPNLERKHDAAGTPDVVSTLGGTRIEHLALGAARSLSQGYPGLLPRTSGGFFGSATIPFLPGGVGGAVPDFGPTLPQELIDEVFSISEAITDQPSPDYLLPVATAGLPPSSPLLLAGSQDLGTATCCLLEPDFAEHEAPERMVDATGPSKSSNTPVALLVAPLGFTGSDILSEAAPARHRLHVARCFTPHHRLLGPTQIKHQARECEFGFYRLQGHAQKRKTSRGCTLWSQDESSQIDQEESKVEEPPVWSGSLRL</sequence>
<evidence type="ECO:0000313" key="2">
    <source>
        <dbReference type="EMBL" id="CAD1825724.1"/>
    </source>
</evidence>
<evidence type="ECO:0000256" key="1">
    <source>
        <dbReference type="SAM" id="MobiDB-lite"/>
    </source>
</evidence>
<feature type="region of interest" description="Disordered" evidence="1">
    <location>
        <begin position="99"/>
        <end position="175"/>
    </location>
</feature>
<dbReference type="AlphaFoldDB" id="A0A6V7P500"/>
<proteinExistence type="predicted"/>
<accession>A0A6V7P500</accession>
<organism evidence="2">
    <name type="scientific">Ananas comosus var. bracteatus</name>
    <name type="common">red pineapple</name>
    <dbReference type="NCBI Taxonomy" id="296719"/>
    <lineage>
        <taxon>Eukaryota</taxon>
        <taxon>Viridiplantae</taxon>
        <taxon>Streptophyta</taxon>
        <taxon>Embryophyta</taxon>
        <taxon>Tracheophyta</taxon>
        <taxon>Spermatophyta</taxon>
        <taxon>Magnoliopsida</taxon>
        <taxon>Liliopsida</taxon>
        <taxon>Poales</taxon>
        <taxon>Bromeliaceae</taxon>
        <taxon>Bromelioideae</taxon>
        <taxon>Ananas</taxon>
    </lineage>
</organism>
<feature type="region of interest" description="Disordered" evidence="1">
    <location>
        <begin position="460"/>
        <end position="486"/>
    </location>
</feature>
<name>A0A6V7P500_ANACO</name>
<protein>
    <recommendedName>
        <fullName evidence="3">DUF4283 domain-containing protein</fullName>
    </recommendedName>
</protein>
<gene>
    <name evidence="2" type="ORF">CB5_LOCUS8935</name>
</gene>
<dbReference type="EMBL" id="LR862145">
    <property type="protein sequence ID" value="CAD1825724.1"/>
    <property type="molecule type" value="Genomic_DNA"/>
</dbReference>
<reference evidence="2" key="1">
    <citation type="submission" date="2020-07" db="EMBL/GenBank/DDBJ databases">
        <authorList>
            <person name="Lin J."/>
        </authorList>
    </citation>
    <scope>NUCLEOTIDE SEQUENCE</scope>
</reference>
<feature type="region of interest" description="Disordered" evidence="1">
    <location>
        <begin position="221"/>
        <end position="242"/>
    </location>
</feature>
<feature type="compositionally biased region" description="Acidic residues" evidence="1">
    <location>
        <begin position="135"/>
        <end position="152"/>
    </location>
</feature>
<evidence type="ECO:0008006" key="3">
    <source>
        <dbReference type="Google" id="ProtNLM"/>
    </source>
</evidence>